<accession>A0A2U3D750</accession>
<evidence type="ECO:0000256" key="1">
    <source>
        <dbReference type="ARBA" id="ARBA00000073"/>
    </source>
</evidence>
<dbReference type="NCBIfam" id="TIGR00005">
    <property type="entry name" value="rluA_subfam"/>
    <property type="match status" value="1"/>
</dbReference>
<organism evidence="7 8">
    <name type="scientific">Sulfoacidibacillus thermotolerans</name>
    <name type="common">Acidibacillus sulfuroxidans</name>
    <dbReference type="NCBI Taxonomy" id="1765684"/>
    <lineage>
        <taxon>Bacteria</taxon>
        <taxon>Bacillati</taxon>
        <taxon>Bacillota</taxon>
        <taxon>Bacilli</taxon>
        <taxon>Bacillales</taxon>
        <taxon>Alicyclobacillaceae</taxon>
        <taxon>Sulfoacidibacillus</taxon>
    </lineage>
</organism>
<evidence type="ECO:0000313" key="8">
    <source>
        <dbReference type="Proteomes" id="UP000245380"/>
    </source>
</evidence>
<evidence type="ECO:0000313" key="7">
    <source>
        <dbReference type="EMBL" id="PWI57091.1"/>
    </source>
</evidence>
<keyword evidence="8" id="KW-1185">Reference proteome</keyword>
<keyword evidence="4" id="KW-0694">RNA-binding</keyword>
<proteinExistence type="inferred from homology"/>
<dbReference type="PROSITE" id="PS01129">
    <property type="entry name" value="PSI_RLU"/>
    <property type="match status" value="1"/>
</dbReference>
<evidence type="ECO:0000259" key="6">
    <source>
        <dbReference type="Pfam" id="PF00849"/>
    </source>
</evidence>
<dbReference type="PROSITE" id="PS50889">
    <property type="entry name" value="S4"/>
    <property type="match status" value="1"/>
</dbReference>
<dbReference type="Proteomes" id="UP000245380">
    <property type="component" value="Unassembled WGS sequence"/>
</dbReference>
<dbReference type="GO" id="GO:0009982">
    <property type="term" value="F:pseudouridine synthase activity"/>
    <property type="evidence" value="ECO:0007669"/>
    <property type="project" value="InterPro"/>
</dbReference>
<sequence>MVKNLLGPLKLSRRLRRELLLAGHIRVNGSPTFLTSRVHNGDVVTIEQVFEPGSQFLPEPIPLDVVFEDAHVLVVNKQAGLLVHPTSRERTGTLASAVAYYMAQREESYRFRPVHRLDRDTSGLLILAKHKLAHERLSRALRKREIHREYIAFAAGIMNLPEQCIRTPIGLAAGSTIKRTIYPNDLLNDAKSAVTHVRILEVFKHSQATKVQIRLETGRTHQIRVHLSSIGHPLLGDPLYGNVATADLFMRQALHAYKLSFIHPFTQEPVVCESDLPEDLQKLEIDLRSTTVKN</sequence>
<dbReference type="InterPro" id="IPR006225">
    <property type="entry name" value="PsdUridine_synth_RluC/D"/>
</dbReference>
<name>A0A2U3D750_SULT2</name>
<dbReference type="InterPro" id="IPR006224">
    <property type="entry name" value="PsdUridine_synth_RluA-like_CS"/>
</dbReference>
<gene>
    <name evidence="7" type="ORF">BM613_10370</name>
</gene>
<comment type="catalytic activity">
    <reaction evidence="1 5">
        <text>a uridine in RNA = a pseudouridine in RNA</text>
        <dbReference type="Rhea" id="RHEA:48348"/>
        <dbReference type="Rhea" id="RHEA-COMP:12068"/>
        <dbReference type="Rhea" id="RHEA-COMP:12069"/>
        <dbReference type="ChEBI" id="CHEBI:65314"/>
        <dbReference type="ChEBI" id="CHEBI:65315"/>
    </reaction>
</comment>
<dbReference type="PANTHER" id="PTHR21600">
    <property type="entry name" value="MITOCHONDRIAL RNA PSEUDOURIDINE SYNTHASE"/>
    <property type="match status" value="1"/>
</dbReference>
<comment type="function">
    <text evidence="5">Responsible for synthesis of pseudouridine from uracil.</text>
</comment>
<reference evidence="7 8" key="1">
    <citation type="submission" date="2016-11" db="EMBL/GenBank/DDBJ databases">
        <title>Comparative genomics of Acidibacillus ferroxidans species.</title>
        <authorList>
            <person name="Oliveira G."/>
            <person name="Nunes G."/>
            <person name="Oliveira R."/>
            <person name="Araujo F."/>
            <person name="Salim A."/>
            <person name="Scholte L."/>
            <person name="Morais D."/>
            <person name="Nancucheo I."/>
            <person name="Johnson D.B."/>
            <person name="Grail B."/>
            <person name="Bittencourt J."/>
            <person name="Valadares R."/>
        </authorList>
    </citation>
    <scope>NUCLEOTIDE SEQUENCE [LARGE SCALE GENOMIC DNA]</scope>
    <source>
        <strain evidence="7 8">Y002</strain>
    </source>
</reference>
<dbReference type="InterPro" id="IPR006145">
    <property type="entry name" value="PsdUridine_synth_RsuA/RluA"/>
</dbReference>
<dbReference type="GO" id="GO:0140098">
    <property type="term" value="F:catalytic activity, acting on RNA"/>
    <property type="evidence" value="ECO:0007669"/>
    <property type="project" value="UniProtKB-ARBA"/>
</dbReference>
<dbReference type="EC" id="5.4.99.-" evidence="5"/>
<dbReference type="CDD" id="cd02869">
    <property type="entry name" value="PseudoU_synth_RluA_like"/>
    <property type="match status" value="1"/>
</dbReference>
<protein>
    <recommendedName>
        <fullName evidence="5">Pseudouridine synthase</fullName>
        <ecNumber evidence="5">5.4.99.-</ecNumber>
    </recommendedName>
</protein>
<feature type="active site" evidence="3">
    <location>
        <position position="118"/>
    </location>
</feature>
<dbReference type="PANTHER" id="PTHR21600:SF35">
    <property type="entry name" value="PSEUDOURIDINE SYNTHASE"/>
    <property type="match status" value="1"/>
</dbReference>
<dbReference type="Pfam" id="PF00849">
    <property type="entry name" value="PseudoU_synth_2"/>
    <property type="match status" value="1"/>
</dbReference>
<dbReference type="GO" id="GO:0003723">
    <property type="term" value="F:RNA binding"/>
    <property type="evidence" value="ECO:0007669"/>
    <property type="project" value="UniProtKB-KW"/>
</dbReference>
<dbReference type="GO" id="GO:0000455">
    <property type="term" value="P:enzyme-directed rRNA pseudouridine synthesis"/>
    <property type="evidence" value="ECO:0007669"/>
    <property type="project" value="TreeGrafter"/>
</dbReference>
<evidence type="ECO:0000256" key="4">
    <source>
        <dbReference type="PROSITE-ProRule" id="PRU00182"/>
    </source>
</evidence>
<dbReference type="SUPFAM" id="SSF55120">
    <property type="entry name" value="Pseudouridine synthase"/>
    <property type="match status" value="1"/>
</dbReference>
<comment type="caution">
    <text evidence="7">The sequence shown here is derived from an EMBL/GenBank/DDBJ whole genome shotgun (WGS) entry which is preliminary data.</text>
</comment>
<dbReference type="EMBL" id="MPDK01000019">
    <property type="protein sequence ID" value="PWI57091.1"/>
    <property type="molecule type" value="Genomic_DNA"/>
</dbReference>
<dbReference type="Gene3D" id="3.30.2350.10">
    <property type="entry name" value="Pseudouridine synthase"/>
    <property type="match status" value="1"/>
</dbReference>
<evidence type="ECO:0000256" key="2">
    <source>
        <dbReference type="ARBA" id="ARBA00010876"/>
    </source>
</evidence>
<dbReference type="AlphaFoldDB" id="A0A2U3D750"/>
<keyword evidence="5" id="KW-0413">Isomerase</keyword>
<dbReference type="InterPro" id="IPR020103">
    <property type="entry name" value="PsdUridine_synth_cat_dom_sf"/>
</dbReference>
<feature type="domain" description="Pseudouridine synthase RsuA/RluA-like" evidence="6">
    <location>
        <begin position="71"/>
        <end position="229"/>
    </location>
</feature>
<dbReference type="CDD" id="cd00165">
    <property type="entry name" value="S4"/>
    <property type="match status" value="1"/>
</dbReference>
<comment type="similarity">
    <text evidence="2 5">Belongs to the pseudouridine synthase RluA family.</text>
</comment>
<evidence type="ECO:0000256" key="5">
    <source>
        <dbReference type="RuleBase" id="RU362028"/>
    </source>
</evidence>
<dbReference type="InterPro" id="IPR050188">
    <property type="entry name" value="RluA_PseudoU_synthase"/>
</dbReference>
<evidence type="ECO:0000256" key="3">
    <source>
        <dbReference type="PIRSR" id="PIRSR606225-1"/>
    </source>
</evidence>